<feature type="compositionally biased region" description="Basic and acidic residues" evidence="1">
    <location>
        <begin position="1"/>
        <end position="12"/>
    </location>
</feature>
<feature type="compositionally biased region" description="Basic and acidic residues" evidence="1">
    <location>
        <begin position="78"/>
        <end position="88"/>
    </location>
</feature>
<accession>A0AAN7ZE07</accession>
<dbReference type="Proteomes" id="UP001305414">
    <property type="component" value="Unassembled WGS sequence"/>
</dbReference>
<comment type="caution">
    <text evidence="2">The sequence shown here is derived from an EMBL/GenBank/DDBJ whole genome shotgun (WGS) entry which is preliminary data.</text>
</comment>
<evidence type="ECO:0000313" key="3">
    <source>
        <dbReference type="Proteomes" id="UP001305414"/>
    </source>
</evidence>
<dbReference type="EMBL" id="JAWHQM010000106">
    <property type="protein sequence ID" value="KAK5637296.1"/>
    <property type="molecule type" value="Genomic_DNA"/>
</dbReference>
<name>A0AAN7ZE07_9PEZI</name>
<organism evidence="2 3">
    <name type="scientific">Xylaria bambusicola</name>
    <dbReference type="NCBI Taxonomy" id="326684"/>
    <lineage>
        <taxon>Eukaryota</taxon>
        <taxon>Fungi</taxon>
        <taxon>Dikarya</taxon>
        <taxon>Ascomycota</taxon>
        <taxon>Pezizomycotina</taxon>
        <taxon>Sordariomycetes</taxon>
        <taxon>Xylariomycetidae</taxon>
        <taxon>Xylariales</taxon>
        <taxon>Xylariaceae</taxon>
        <taxon>Xylaria</taxon>
    </lineage>
</organism>
<evidence type="ECO:0000313" key="2">
    <source>
        <dbReference type="EMBL" id="KAK5637296.1"/>
    </source>
</evidence>
<gene>
    <name evidence="2" type="ORF">RRF57_013008</name>
</gene>
<protein>
    <submittedName>
        <fullName evidence="2">Uncharacterized protein</fullName>
    </submittedName>
</protein>
<dbReference type="AlphaFoldDB" id="A0AAN7ZE07"/>
<sequence length="88" mass="9560">MHPSSETEEKGRAGQSSVPATPKKTKGTPAGGKTPKSSGTKRKNNSALDEDEDEERILKKKQIKLEDGASSFGQYIKDIPDTRDESEV</sequence>
<keyword evidence="3" id="KW-1185">Reference proteome</keyword>
<feature type="region of interest" description="Disordered" evidence="1">
    <location>
        <begin position="1"/>
        <end position="88"/>
    </location>
</feature>
<evidence type="ECO:0000256" key="1">
    <source>
        <dbReference type="SAM" id="MobiDB-lite"/>
    </source>
</evidence>
<proteinExistence type="predicted"/>
<feature type="compositionally biased region" description="Low complexity" evidence="1">
    <location>
        <begin position="19"/>
        <end position="36"/>
    </location>
</feature>
<reference evidence="2 3" key="1">
    <citation type="submission" date="2023-10" db="EMBL/GenBank/DDBJ databases">
        <title>Draft genome sequence of Xylaria bambusicola isolate GMP-LS, the root and basal stem rot pathogen of sugarcane in Indonesia.</title>
        <authorList>
            <person name="Selvaraj P."/>
            <person name="Muralishankar V."/>
            <person name="Muruganantham S."/>
            <person name="Sp S."/>
            <person name="Haryani S."/>
            <person name="Lau K.J.X."/>
            <person name="Naqvi N.I."/>
        </authorList>
    </citation>
    <scope>NUCLEOTIDE SEQUENCE [LARGE SCALE GENOMIC DNA]</scope>
    <source>
        <strain evidence="2">GMP-LS</strain>
    </source>
</reference>